<protein>
    <submittedName>
        <fullName evidence="2">Uncharacterized protein</fullName>
    </submittedName>
</protein>
<comment type="caution">
    <text evidence="2">The sequence shown here is derived from an EMBL/GenBank/DDBJ whole genome shotgun (WGS) entry which is preliminary data.</text>
</comment>
<evidence type="ECO:0000313" key="3">
    <source>
        <dbReference type="Proteomes" id="UP001331761"/>
    </source>
</evidence>
<accession>A0AAN8G1F3</accession>
<evidence type="ECO:0000313" key="2">
    <source>
        <dbReference type="EMBL" id="KAK5985347.1"/>
    </source>
</evidence>
<sequence>MSGTTSLTVFTNESVLDPSSPPGNALAPEANAQLSDTNIASSKASQATPSDHRRIGTAVFLRVHEVIPLTPAPSYRNILDLVIFITCRGPNQEQAERFLVNAVRHIVPAYPDEGLLPLHVYWVPPNDLSWIANMQSACTNYSRDRKTAACG</sequence>
<organism evidence="2 3">
    <name type="scientific">Trichostrongylus colubriformis</name>
    <name type="common">Black scour worm</name>
    <dbReference type="NCBI Taxonomy" id="6319"/>
    <lineage>
        <taxon>Eukaryota</taxon>
        <taxon>Metazoa</taxon>
        <taxon>Ecdysozoa</taxon>
        <taxon>Nematoda</taxon>
        <taxon>Chromadorea</taxon>
        <taxon>Rhabditida</taxon>
        <taxon>Rhabditina</taxon>
        <taxon>Rhabditomorpha</taxon>
        <taxon>Strongyloidea</taxon>
        <taxon>Trichostrongylidae</taxon>
        <taxon>Trichostrongylus</taxon>
    </lineage>
</organism>
<proteinExistence type="predicted"/>
<name>A0AAN8G1F3_TRICO</name>
<dbReference type="AlphaFoldDB" id="A0AAN8G1F3"/>
<feature type="compositionally biased region" description="Polar residues" evidence="1">
    <location>
        <begin position="1"/>
        <end position="14"/>
    </location>
</feature>
<dbReference type="EMBL" id="WIXE01001843">
    <property type="protein sequence ID" value="KAK5985347.1"/>
    <property type="molecule type" value="Genomic_DNA"/>
</dbReference>
<reference evidence="2 3" key="1">
    <citation type="submission" date="2019-10" db="EMBL/GenBank/DDBJ databases">
        <title>Assembly and Annotation for the nematode Trichostrongylus colubriformis.</title>
        <authorList>
            <person name="Martin J."/>
        </authorList>
    </citation>
    <scope>NUCLEOTIDE SEQUENCE [LARGE SCALE GENOMIC DNA]</scope>
    <source>
        <strain evidence="2">G859</strain>
        <tissue evidence="2">Whole worm</tissue>
    </source>
</reference>
<keyword evidence="3" id="KW-1185">Reference proteome</keyword>
<gene>
    <name evidence="2" type="ORF">GCK32_011827</name>
</gene>
<evidence type="ECO:0000256" key="1">
    <source>
        <dbReference type="SAM" id="MobiDB-lite"/>
    </source>
</evidence>
<dbReference type="Proteomes" id="UP001331761">
    <property type="component" value="Unassembled WGS sequence"/>
</dbReference>
<feature type="region of interest" description="Disordered" evidence="1">
    <location>
        <begin position="1"/>
        <end position="29"/>
    </location>
</feature>